<dbReference type="GO" id="GO:2000022">
    <property type="term" value="P:regulation of jasmonic acid mediated signaling pathway"/>
    <property type="evidence" value="ECO:0007669"/>
    <property type="project" value="InterPro"/>
</dbReference>
<dbReference type="PANTHER" id="PTHR46475:SF2">
    <property type="entry name" value="REGULATORY PROTEIN NPR3"/>
    <property type="match status" value="1"/>
</dbReference>
<dbReference type="InterPro" id="IPR021094">
    <property type="entry name" value="NPR1/NIM1-like_C"/>
</dbReference>
<evidence type="ECO:0000313" key="3">
    <source>
        <dbReference type="EMBL" id="KAK6931993.1"/>
    </source>
</evidence>
<evidence type="ECO:0000313" key="4">
    <source>
        <dbReference type="Proteomes" id="UP001370490"/>
    </source>
</evidence>
<keyword evidence="4" id="KW-1185">Reference proteome</keyword>
<feature type="domain" description="NPR1/NIM1-like C-terminal" evidence="2">
    <location>
        <begin position="163"/>
        <end position="226"/>
    </location>
</feature>
<evidence type="ECO:0000256" key="1">
    <source>
        <dbReference type="SAM" id="MobiDB-lite"/>
    </source>
</evidence>
<dbReference type="Pfam" id="PF12313">
    <property type="entry name" value="NPR1_like_C"/>
    <property type="match status" value="2"/>
</dbReference>
<accession>A0AAN8VQG3</accession>
<dbReference type="InterPro" id="IPR044292">
    <property type="entry name" value="NPR"/>
</dbReference>
<feature type="compositionally biased region" description="Low complexity" evidence="1">
    <location>
        <begin position="373"/>
        <end position="384"/>
    </location>
</feature>
<dbReference type="GO" id="GO:0009862">
    <property type="term" value="P:systemic acquired resistance, salicylic acid mediated signaling pathway"/>
    <property type="evidence" value="ECO:0007669"/>
    <property type="project" value="InterPro"/>
</dbReference>
<name>A0AAN8VQG3_9MAGN</name>
<feature type="domain" description="NPR1/NIM1-like C-terminal" evidence="2">
    <location>
        <begin position="315"/>
        <end position="382"/>
    </location>
</feature>
<dbReference type="EMBL" id="JBAMMX010000010">
    <property type="protein sequence ID" value="KAK6931993.1"/>
    <property type="molecule type" value="Genomic_DNA"/>
</dbReference>
<reference evidence="3 4" key="1">
    <citation type="submission" date="2023-12" db="EMBL/GenBank/DDBJ databases">
        <title>A high-quality genome assembly for Dillenia turbinata (Dilleniales).</title>
        <authorList>
            <person name="Chanderbali A."/>
        </authorList>
    </citation>
    <scope>NUCLEOTIDE SEQUENCE [LARGE SCALE GENOMIC DNA]</scope>
    <source>
        <strain evidence="3">LSX21</strain>
        <tissue evidence="3">Leaf</tissue>
    </source>
</reference>
<sequence length="394" mass="44777">MHWLTIGLIYYEIEMDSLEMGMRVLSVSEIQNFYSNCGNGYLTLWGKAFVEDVIPILVVSFHCQLDQLVAQSVNRIARSDLGNVSFERELPYEVAEKIKSLKSKQDDEITLDEACALHYAVAYCDPKVVKEAERTIHNSGTSEPRGFCIRADMGWTDCCIRWRLTRPKDYNAKMEQGQEANKDKLYIDVLEREVLINSLTGDSAVSSPTLADNLHTKLLSLEKRVFIILSICFHYKIYNGYATKAMCYLPRLALLLCCLCLTTLPYGGQARNGNSSCLDNIRVFCCYGCGYGNSMSHGMSLCDMVVDKWRWVCAYFPNCSQVLDNFMEDDLPDLFYLEKGTLEEQKIKRMRFMEFKEDVEKAFRKDRAEINRSGLSSASSSSSLKDGTYGKGGK</sequence>
<dbReference type="GO" id="GO:0050832">
    <property type="term" value="P:defense response to fungus"/>
    <property type="evidence" value="ECO:0007669"/>
    <property type="project" value="TreeGrafter"/>
</dbReference>
<protein>
    <submittedName>
        <fullName evidence="3">NPR1/NIM1-like, C-terminal</fullName>
    </submittedName>
</protein>
<comment type="caution">
    <text evidence="3">The sequence shown here is derived from an EMBL/GenBank/DDBJ whole genome shotgun (WGS) entry which is preliminary data.</text>
</comment>
<dbReference type="GO" id="GO:0005634">
    <property type="term" value="C:nucleus"/>
    <property type="evidence" value="ECO:0007669"/>
    <property type="project" value="TreeGrafter"/>
</dbReference>
<dbReference type="GO" id="GO:0042742">
    <property type="term" value="P:defense response to bacterium"/>
    <property type="evidence" value="ECO:0007669"/>
    <property type="project" value="TreeGrafter"/>
</dbReference>
<dbReference type="GO" id="GO:2000031">
    <property type="term" value="P:regulation of salicylic acid mediated signaling pathway"/>
    <property type="evidence" value="ECO:0007669"/>
    <property type="project" value="InterPro"/>
</dbReference>
<gene>
    <name evidence="3" type="ORF">RJ641_001617</name>
</gene>
<dbReference type="AlphaFoldDB" id="A0AAN8VQG3"/>
<evidence type="ECO:0000259" key="2">
    <source>
        <dbReference type="Pfam" id="PF12313"/>
    </source>
</evidence>
<proteinExistence type="predicted"/>
<organism evidence="3 4">
    <name type="scientific">Dillenia turbinata</name>
    <dbReference type="NCBI Taxonomy" id="194707"/>
    <lineage>
        <taxon>Eukaryota</taxon>
        <taxon>Viridiplantae</taxon>
        <taxon>Streptophyta</taxon>
        <taxon>Embryophyta</taxon>
        <taxon>Tracheophyta</taxon>
        <taxon>Spermatophyta</taxon>
        <taxon>Magnoliopsida</taxon>
        <taxon>eudicotyledons</taxon>
        <taxon>Gunneridae</taxon>
        <taxon>Pentapetalae</taxon>
        <taxon>Dilleniales</taxon>
        <taxon>Dilleniaceae</taxon>
        <taxon>Dillenia</taxon>
    </lineage>
</organism>
<dbReference type="PANTHER" id="PTHR46475">
    <property type="entry name" value="REGULATORY PROTEIN NPR3"/>
    <property type="match status" value="1"/>
</dbReference>
<feature type="region of interest" description="Disordered" evidence="1">
    <location>
        <begin position="371"/>
        <end position="394"/>
    </location>
</feature>
<dbReference type="Proteomes" id="UP001370490">
    <property type="component" value="Unassembled WGS sequence"/>
</dbReference>